<protein>
    <submittedName>
        <fullName evidence="6">IclR family transcriptional regulator</fullName>
    </submittedName>
</protein>
<proteinExistence type="predicted"/>
<gene>
    <name evidence="6" type="ORF">I7822_20755</name>
</gene>
<keyword evidence="7" id="KW-1185">Reference proteome</keyword>
<feature type="domain" description="HTH iclR-type" evidence="4">
    <location>
        <begin position="5"/>
        <end position="67"/>
    </location>
</feature>
<reference evidence="6 7" key="1">
    <citation type="submission" date="2021-03" db="EMBL/GenBank/DDBJ databases">
        <title>Whole genome sequence of Metabacillus bambusae BG109.</title>
        <authorList>
            <person name="Jeong J.W."/>
        </authorList>
    </citation>
    <scope>NUCLEOTIDE SEQUENCE [LARGE SCALE GENOMIC DNA]</scope>
    <source>
        <strain evidence="6 7">BG109</strain>
    </source>
</reference>
<dbReference type="InterPro" id="IPR014757">
    <property type="entry name" value="Tscrpt_reg_IclR_C"/>
</dbReference>
<dbReference type="SMART" id="SM00346">
    <property type="entry name" value="HTH_ICLR"/>
    <property type="match status" value="1"/>
</dbReference>
<dbReference type="EMBL" id="JAGDEL010000019">
    <property type="protein sequence ID" value="MBO1514056.1"/>
    <property type="molecule type" value="Genomic_DNA"/>
</dbReference>
<feature type="domain" description="IclR-ED" evidence="5">
    <location>
        <begin position="68"/>
        <end position="247"/>
    </location>
</feature>
<dbReference type="SUPFAM" id="SSF46785">
    <property type="entry name" value="Winged helix' DNA-binding domain"/>
    <property type="match status" value="1"/>
</dbReference>
<keyword evidence="1" id="KW-0805">Transcription regulation</keyword>
<dbReference type="PANTHER" id="PTHR30136:SF24">
    <property type="entry name" value="HTH-TYPE TRANSCRIPTIONAL REPRESSOR ALLR"/>
    <property type="match status" value="1"/>
</dbReference>
<dbReference type="PROSITE" id="PS51078">
    <property type="entry name" value="ICLR_ED"/>
    <property type="match status" value="1"/>
</dbReference>
<dbReference type="InterPro" id="IPR050707">
    <property type="entry name" value="HTH_MetabolicPath_Reg"/>
</dbReference>
<comment type="caution">
    <text evidence="6">The sequence shown here is derived from an EMBL/GenBank/DDBJ whole genome shotgun (WGS) entry which is preliminary data.</text>
</comment>
<dbReference type="InterPro" id="IPR036388">
    <property type="entry name" value="WH-like_DNA-bd_sf"/>
</dbReference>
<dbReference type="InterPro" id="IPR005471">
    <property type="entry name" value="Tscrpt_reg_IclR_N"/>
</dbReference>
<dbReference type="SUPFAM" id="SSF55781">
    <property type="entry name" value="GAF domain-like"/>
    <property type="match status" value="1"/>
</dbReference>
<keyword evidence="2" id="KW-0238">DNA-binding</keyword>
<dbReference type="Gene3D" id="3.30.450.40">
    <property type="match status" value="1"/>
</dbReference>
<evidence type="ECO:0000256" key="1">
    <source>
        <dbReference type="ARBA" id="ARBA00023015"/>
    </source>
</evidence>
<evidence type="ECO:0000256" key="2">
    <source>
        <dbReference type="ARBA" id="ARBA00023125"/>
    </source>
</evidence>
<sequence length="249" mass="27910">MTSNSNVILKTIMVLKAFTDKQTQWGVNELSRYLDFPVSSLHRILKTLREEEILQVHPQSGKYIFGSELVRISSIVNSKSDIKVITEPNLKRLSQTLDETIYLALYYPQHMKLSFVHNVQSSAALQYLLELGVLQPIHIAASGKAILAFLSHEEIENILEQEGVGETEKVTILSDLDIIRQLGYSFSESERKQGSIGIGAPIFNSNNLVIGSIICAIPANLYDESKKDFIVQQVVKEANNISYNLGCQR</sequence>
<organism evidence="6 7">
    <name type="scientific">Metabacillus bambusae</name>
    <dbReference type="NCBI Taxonomy" id="2795218"/>
    <lineage>
        <taxon>Bacteria</taxon>
        <taxon>Bacillati</taxon>
        <taxon>Bacillota</taxon>
        <taxon>Bacilli</taxon>
        <taxon>Bacillales</taxon>
        <taxon>Bacillaceae</taxon>
        <taxon>Metabacillus</taxon>
    </lineage>
</organism>
<accession>A0ABS3N6Z3</accession>
<dbReference type="PANTHER" id="PTHR30136">
    <property type="entry name" value="HELIX-TURN-HELIX TRANSCRIPTIONAL REGULATOR, ICLR FAMILY"/>
    <property type="match status" value="1"/>
</dbReference>
<name>A0ABS3N6Z3_9BACI</name>
<dbReference type="PROSITE" id="PS51077">
    <property type="entry name" value="HTH_ICLR"/>
    <property type="match status" value="1"/>
</dbReference>
<evidence type="ECO:0000313" key="7">
    <source>
        <dbReference type="Proteomes" id="UP000663981"/>
    </source>
</evidence>
<dbReference type="RefSeq" id="WP_207980982.1">
    <property type="nucleotide sequence ID" value="NZ_JAGDEL010000019.1"/>
</dbReference>
<dbReference type="InterPro" id="IPR036390">
    <property type="entry name" value="WH_DNA-bd_sf"/>
</dbReference>
<dbReference type="Pfam" id="PF01614">
    <property type="entry name" value="IclR_C"/>
    <property type="match status" value="1"/>
</dbReference>
<evidence type="ECO:0000259" key="5">
    <source>
        <dbReference type="PROSITE" id="PS51078"/>
    </source>
</evidence>
<keyword evidence="3" id="KW-0804">Transcription</keyword>
<dbReference type="Gene3D" id="1.10.10.10">
    <property type="entry name" value="Winged helix-like DNA-binding domain superfamily/Winged helix DNA-binding domain"/>
    <property type="match status" value="1"/>
</dbReference>
<evidence type="ECO:0000313" key="6">
    <source>
        <dbReference type="EMBL" id="MBO1514056.1"/>
    </source>
</evidence>
<evidence type="ECO:0000259" key="4">
    <source>
        <dbReference type="PROSITE" id="PS51077"/>
    </source>
</evidence>
<dbReference type="Pfam" id="PF09339">
    <property type="entry name" value="HTH_IclR"/>
    <property type="match status" value="1"/>
</dbReference>
<dbReference type="Proteomes" id="UP000663981">
    <property type="component" value="Unassembled WGS sequence"/>
</dbReference>
<dbReference type="InterPro" id="IPR029016">
    <property type="entry name" value="GAF-like_dom_sf"/>
</dbReference>
<evidence type="ECO:0000256" key="3">
    <source>
        <dbReference type="ARBA" id="ARBA00023163"/>
    </source>
</evidence>